<evidence type="ECO:0000256" key="1">
    <source>
        <dbReference type="ARBA" id="ARBA00004651"/>
    </source>
</evidence>
<organism evidence="11">
    <name type="scientific">freshwater metagenome</name>
    <dbReference type="NCBI Taxonomy" id="449393"/>
    <lineage>
        <taxon>unclassified sequences</taxon>
        <taxon>metagenomes</taxon>
        <taxon>ecological metagenomes</taxon>
    </lineage>
</organism>
<keyword evidence="5" id="KW-0653">Protein transport</keyword>
<evidence type="ECO:0000256" key="9">
    <source>
        <dbReference type="SAM" id="Phobius"/>
    </source>
</evidence>
<feature type="domain" description="Protein export membrane protein SecD/SecF C-terminal" evidence="10">
    <location>
        <begin position="2"/>
        <end position="148"/>
    </location>
</feature>
<evidence type="ECO:0000256" key="8">
    <source>
        <dbReference type="ARBA" id="ARBA00023136"/>
    </source>
</evidence>
<dbReference type="SUPFAM" id="SSF82866">
    <property type="entry name" value="Multidrug efflux transporter AcrB transmembrane domain"/>
    <property type="match status" value="1"/>
</dbReference>
<sequence length="177" mass="19165">MLLVVIYLLLYYRALGVIAVVSLVAAAIMTYLVFVILGRGIGFTLTLSGVAGAIVAIGITADSFIIYFERIRDEIREGKRLRVAIDQGWIRARRTILAADFVSLLSAAILYYLSVGSVRGFAFTLGLITFVDIAVAFLFTRSLVTKLGNSKWMNSGSAWTGVSPTRLGVTSSTSEVN</sequence>
<dbReference type="InterPro" id="IPR022813">
    <property type="entry name" value="SecD/SecF_arch_bac"/>
</dbReference>
<dbReference type="Pfam" id="PF02355">
    <property type="entry name" value="SecD_SecF_C"/>
    <property type="match status" value="1"/>
</dbReference>
<evidence type="ECO:0000256" key="2">
    <source>
        <dbReference type="ARBA" id="ARBA00022448"/>
    </source>
</evidence>
<evidence type="ECO:0000256" key="3">
    <source>
        <dbReference type="ARBA" id="ARBA00022475"/>
    </source>
</evidence>
<dbReference type="GO" id="GO:0005886">
    <property type="term" value="C:plasma membrane"/>
    <property type="evidence" value="ECO:0007669"/>
    <property type="project" value="UniProtKB-SubCell"/>
</dbReference>
<comment type="subcellular location">
    <subcellularLocation>
        <location evidence="1">Cell membrane</location>
        <topology evidence="1">Multi-pass membrane protein</topology>
    </subcellularLocation>
</comment>
<keyword evidence="4 9" id="KW-0812">Transmembrane</keyword>
<feature type="transmembrane region" description="Helical" evidence="9">
    <location>
        <begin position="43"/>
        <end position="68"/>
    </location>
</feature>
<dbReference type="AlphaFoldDB" id="A0A6J6KWW7"/>
<keyword evidence="8 9" id="KW-0472">Membrane</keyword>
<dbReference type="EMBL" id="CAEZWD010000110">
    <property type="protein sequence ID" value="CAB4653972.1"/>
    <property type="molecule type" value="Genomic_DNA"/>
</dbReference>
<feature type="transmembrane region" description="Helical" evidence="9">
    <location>
        <begin position="120"/>
        <end position="144"/>
    </location>
</feature>
<protein>
    <submittedName>
        <fullName evidence="11">Unannotated protein</fullName>
    </submittedName>
</protein>
<keyword evidence="6 9" id="KW-1133">Transmembrane helix</keyword>
<name>A0A6J6KWW7_9ZZZZ</name>
<evidence type="ECO:0000256" key="7">
    <source>
        <dbReference type="ARBA" id="ARBA00023010"/>
    </source>
</evidence>
<dbReference type="Gene3D" id="1.20.1640.10">
    <property type="entry name" value="Multidrug efflux transporter AcrB transmembrane domain"/>
    <property type="match status" value="1"/>
</dbReference>
<feature type="transmembrane region" description="Helical" evidence="9">
    <location>
        <begin position="12"/>
        <end position="37"/>
    </location>
</feature>
<dbReference type="PANTHER" id="PTHR30081:SF1">
    <property type="entry name" value="PROTEIN TRANSLOCASE SUBUNIT SECD"/>
    <property type="match status" value="1"/>
</dbReference>
<keyword evidence="7" id="KW-0811">Translocation</keyword>
<evidence type="ECO:0000256" key="5">
    <source>
        <dbReference type="ARBA" id="ARBA00022927"/>
    </source>
</evidence>
<proteinExistence type="predicted"/>
<accession>A0A6J6KWW7</accession>
<keyword evidence="2" id="KW-0813">Transport</keyword>
<keyword evidence="3" id="KW-1003">Cell membrane</keyword>
<evidence type="ECO:0000256" key="6">
    <source>
        <dbReference type="ARBA" id="ARBA00022989"/>
    </source>
</evidence>
<dbReference type="GO" id="GO:0015031">
    <property type="term" value="P:protein transport"/>
    <property type="evidence" value="ECO:0007669"/>
    <property type="project" value="UniProtKB-KW"/>
</dbReference>
<feature type="transmembrane region" description="Helical" evidence="9">
    <location>
        <begin position="96"/>
        <end position="114"/>
    </location>
</feature>
<evidence type="ECO:0000259" key="10">
    <source>
        <dbReference type="Pfam" id="PF02355"/>
    </source>
</evidence>
<dbReference type="InterPro" id="IPR048634">
    <property type="entry name" value="SecD_SecF_C"/>
</dbReference>
<reference evidence="11" key="1">
    <citation type="submission" date="2020-05" db="EMBL/GenBank/DDBJ databases">
        <authorList>
            <person name="Chiriac C."/>
            <person name="Salcher M."/>
            <person name="Ghai R."/>
            <person name="Kavagutti S V."/>
        </authorList>
    </citation>
    <scope>NUCLEOTIDE SEQUENCE</scope>
</reference>
<dbReference type="PANTHER" id="PTHR30081">
    <property type="entry name" value="PROTEIN-EXPORT MEMBRANE PROTEIN SEC"/>
    <property type="match status" value="1"/>
</dbReference>
<gene>
    <name evidence="11" type="ORF">UFOPK2171_00801</name>
</gene>
<evidence type="ECO:0000313" key="11">
    <source>
        <dbReference type="EMBL" id="CAB4653972.1"/>
    </source>
</evidence>
<evidence type="ECO:0000256" key="4">
    <source>
        <dbReference type="ARBA" id="ARBA00022692"/>
    </source>
</evidence>